<dbReference type="GO" id="GO:0008312">
    <property type="term" value="F:7S RNA binding"/>
    <property type="evidence" value="ECO:0007669"/>
    <property type="project" value="UniProtKB-UniRule"/>
</dbReference>
<dbReference type="OrthoDB" id="19209at2759"/>
<dbReference type="Pfam" id="PF02290">
    <property type="entry name" value="SRP14"/>
    <property type="match status" value="1"/>
</dbReference>
<evidence type="ECO:0000313" key="9">
    <source>
        <dbReference type="EMBL" id="CAB3397121.1"/>
    </source>
</evidence>
<dbReference type="GO" id="GO:0006614">
    <property type="term" value="P:SRP-dependent cotranslational protein targeting to membrane"/>
    <property type="evidence" value="ECO:0007669"/>
    <property type="project" value="UniProtKB-UniRule"/>
</dbReference>
<organism evidence="9 10">
    <name type="scientific">Caenorhabditis bovis</name>
    <dbReference type="NCBI Taxonomy" id="2654633"/>
    <lineage>
        <taxon>Eukaryota</taxon>
        <taxon>Metazoa</taxon>
        <taxon>Ecdysozoa</taxon>
        <taxon>Nematoda</taxon>
        <taxon>Chromadorea</taxon>
        <taxon>Rhabditida</taxon>
        <taxon>Rhabditina</taxon>
        <taxon>Rhabditomorpha</taxon>
        <taxon>Rhabditoidea</taxon>
        <taxon>Rhabditidae</taxon>
        <taxon>Peloderinae</taxon>
        <taxon>Caenorhabditis</taxon>
    </lineage>
</organism>
<evidence type="ECO:0000256" key="8">
    <source>
        <dbReference type="RuleBase" id="RU368100"/>
    </source>
</evidence>
<evidence type="ECO:0000256" key="4">
    <source>
        <dbReference type="ARBA" id="ARBA00022490"/>
    </source>
</evidence>
<sequence length="116" mass="13226">MSVEQHLSNEVFLQRLTAFYRDSKIRGPKSVYVTMKAYDGRTKAVPKGAEFKDGDEVSCLFRAKWGNRKIATEVKAKEVNKFHAQYAQIITSQLVNLEKRKKIDEEKKKSTGASKA</sequence>
<evidence type="ECO:0000256" key="3">
    <source>
        <dbReference type="ARBA" id="ARBA00017926"/>
    </source>
</evidence>
<comment type="function">
    <text evidence="8">Component of the signal recognition particle (SRP) complex, a ribonucleoprotein complex that mediates the cotranslational targeting of secretory and membrane proteins to the endoplasmic reticulum (ER). SRP9 together with SRP14 and the Alu portion of the SRP RNA, constitutes the elongation arrest domain of SRP. The complex of SRP9 and SRP14 is required for SRP RNA binding.</text>
</comment>
<comment type="subunit">
    <text evidence="8">Heterodimer with SRP9; binds RNA as heterodimer. Component of a signal recognition particle (SRP) complex that consists of a 7SL RNA molecule of 300 nucleotides and six protein subunits: SRP72, SRP68, SRP54, SRP19, SRP14 and SRP9.</text>
</comment>
<dbReference type="EMBL" id="CADEPM010000001">
    <property type="protein sequence ID" value="CAB3397121.1"/>
    <property type="molecule type" value="Genomic_DNA"/>
</dbReference>
<comment type="caution">
    <text evidence="9">The sequence shown here is derived from an EMBL/GenBank/DDBJ whole genome shotgun (WGS) entry which is preliminary data.</text>
</comment>
<evidence type="ECO:0000256" key="7">
    <source>
        <dbReference type="ARBA" id="ARBA00023274"/>
    </source>
</evidence>
<dbReference type="InterPro" id="IPR009018">
    <property type="entry name" value="Signal_recog_particle_SRP9/14"/>
</dbReference>
<dbReference type="Gene3D" id="3.30.720.10">
    <property type="entry name" value="Signal recognition particle alu RNA binding heterodimer, srp9/1"/>
    <property type="match status" value="1"/>
</dbReference>
<dbReference type="PANTHER" id="PTHR12013">
    <property type="entry name" value="SIGNAL RECOGNITION PARTICLE 14 KD PROTEIN"/>
    <property type="match status" value="1"/>
</dbReference>
<keyword evidence="7 8" id="KW-0687">Ribonucleoprotein</keyword>
<dbReference type="GO" id="GO:0005786">
    <property type="term" value="C:signal recognition particle, endoplasmic reticulum targeting"/>
    <property type="evidence" value="ECO:0007669"/>
    <property type="project" value="UniProtKB-UniRule"/>
</dbReference>
<dbReference type="Proteomes" id="UP000494206">
    <property type="component" value="Unassembled WGS sequence"/>
</dbReference>
<comment type="similarity">
    <text evidence="2 8">Belongs to the SRP14 family.</text>
</comment>
<evidence type="ECO:0000256" key="5">
    <source>
        <dbReference type="ARBA" id="ARBA00022884"/>
    </source>
</evidence>
<keyword evidence="6 8" id="KW-0733">Signal recognition particle</keyword>
<accession>A0A8S1EBX6</accession>
<dbReference type="SUPFAM" id="SSF54762">
    <property type="entry name" value="Signal recognition particle alu RNA binding heterodimer, SRP9/14"/>
    <property type="match status" value="1"/>
</dbReference>
<dbReference type="FunFam" id="3.30.720.10:FF:000011">
    <property type="entry name" value="Signal recognition particle 14 kDa protein"/>
    <property type="match status" value="1"/>
</dbReference>
<keyword evidence="5 8" id="KW-0694">RNA-binding</keyword>
<evidence type="ECO:0000256" key="2">
    <source>
        <dbReference type="ARBA" id="ARBA00010349"/>
    </source>
</evidence>
<dbReference type="AlphaFoldDB" id="A0A8S1EBX6"/>
<dbReference type="InterPro" id="IPR003210">
    <property type="entry name" value="Signal_recog_particle_SRP14"/>
</dbReference>
<keyword evidence="4 8" id="KW-0963">Cytoplasm</keyword>
<evidence type="ECO:0000256" key="1">
    <source>
        <dbReference type="ARBA" id="ARBA00004496"/>
    </source>
</evidence>
<reference evidence="9 10" key="1">
    <citation type="submission" date="2020-04" db="EMBL/GenBank/DDBJ databases">
        <authorList>
            <person name="Laetsch R D."/>
            <person name="Stevens L."/>
            <person name="Kumar S."/>
            <person name="Blaxter L. M."/>
        </authorList>
    </citation>
    <scope>NUCLEOTIDE SEQUENCE [LARGE SCALE GENOMIC DNA]</scope>
</reference>
<name>A0A8S1EBX6_9PELO</name>
<gene>
    <name evidence="9" type="ORF">CBOVIS_LOCUS588</name>
</gene>
<protein>
    <recommendedName>
        <fullName evidence="3 8">Signal recognition particle 14 kDa protein</fullName>
        <shortName evidence="8">SRP14</shortName>
    </recommendedName>
</protein>
<proteinExistence type="inferred from homology"/>
<evidence type="ECO:0000313" key="10">
    <source>
        <dbReference type="Proteomes" id="UP000494206"/>
    </source>
</evidence>
<dbReference type="GO" id="GO:0030942">
    <property type="term" value="F:endoplasmic reticulum signal peptide binding"/>
    <property type="evidence" value="ECO:0007669"/>
    <property type="project" value="UniProtKB-UniRule"/>
</dbReference>
<comment type="subcellular location">
    <subcellularLocation>
        <location evidence="1 8">Cytoplasm</location>
    </subcellularLocation>
</comment>
<evidence type="ECO:0000256" key="6">
    <source>
        <dbReference type="ARBA" id="ARBA00023135"/>
    </source>
</evidence>
<keyword evidence="10" id="KW-1185">Reference proteome</keyword>